<dbReference type="Gene3D" id="1.25.10.10">
    <property type="entry name" value="Leucine-rich Repeat Variant"/>
    <property type="match status" value="1"/>
</dbReference>
<dbReference type="InterPro" id="IPR016024">
    <property type="entry name" value="ARM-type_fold"/>
</dbReference>
<comment type="similarity">
    <text evidence="2">Belongs to the CND3 (condensin subunit 3) family.</text>
</comment>
<comment type="caution">
    <text evidence="10">The sequence shown here is derived from an EMBL/GenBank/DDBJ whole genome shotgun (WGS) entry which is preliminary data.</text>
</comment>
<feature type="domain" description="Nuclear condensin complex subunit 3 C-terminal" evidence="9">
    <location>
        <begin position="595"/>
        <end position="873"/>
    </location>
</feature>
<dbReference type="PANTHER" id="PTHR14418">
    <property type="entry name" value="CONDENSIN COMPLEX SUBUNIT 3-RELATED"/>
    <property type="match status" value="1"/>
</dbReference>
<protein>
    <recommendedName>
        <fullName evidence="9">Nuclear condensin complex subunit 3 C-terminal domain-containing protein</fullName>
    </recommendedName>
</protein>
<dbReference type="GO" id="GO:0007076">
    <property type="term" value="P:mitotic chromosome condensation"/>
    <property type="evidence" value="ECO:0007669"/>
    <property type="project" value="InterPro"/>
</dbReference>
<evidence type="ECO:0000313" key="10">
    <source>
        <dbReference type="EMBL" id="PPQ87334.1"/>
    </source>
</evidence>
<comment type="subcellular location">
    <subcellularLocation>
        <location evidence="1">Chromosome</location>
    </subcellularLocation>
</comment>
<accession>A0A409X9F7</accession>
<dbReference type="OrthoDB" id="27187at2759"/>
<evidence type="ECO:0000256" key="8">
    <source>
        <dbReference type="SAM" id="MobiDB-lite"/>
    </source>
</evidence>
<name>A0A409X9F7_PSICY</name>
<feature type="compositionally biased region" description="Acidic residues" evidence="8">
    <location>
        <begin position="1036"/>
        <end position="1048"/>
    </location>
</feature>
<feature type="compositionally biased region" description="Acidic residues" evidence="8">
    <location>
        <begin position="1087"/>
        <end position="1098"/>
    </location>
</feature>
<gene>
    <name evidence="10" type="ORF">CVT25_002083</name>
</gene>
<dbReference type="InterPro" id="IPR027165">
    <property type="entry name" value="CND3"/>
</dbReference>
<evidence type="ECO:0000259" key="9">
    <source>
        <dbReference type="Pfam" id="PF12719"/>
    </source>
</evidence>
<feature type="compositionally biased region" description="Acidic residues" evidence="8">
    <location>
        <begin position="970"/>
        <end position="1007"/>
    </location>
</feature>
<keyword evidence="5" id="KW-0498">Mitosis</keyword>
<feature type="region of interest" description="Disordered" evidence="8">
    <location>
        <begin position="944"/>
        <end position="1225"/>
    </location>
</feature>
<dbReference type="GO" id="GO:0000793">
    <property type="term" value="C:condensed chromosome"/>
    <property type="evidence" value="ECO:0007669"/>
    <property type="project" value="TreeGrafter"/>
</dbReference>
<dbReference type="SUPFAM" id="SSF48371">
    <property type="entry name" value="ARM repeat"/>
    <property type="match status" value="1"/>
</dbReference>
<dbReference type="PANTHER" id="PTHR14418:SF5">
    <property type="entry name" value="CONDENSIN COMPLEX SUBUNIT 3"/>
    <property type="match status" value="1"/>
</dbReference>
<dbReference type="InterPro" id="IPR025977">
    <property type="entry name" value="Cnd3_C"/>
</dbReference>
<feature type="compositionally biased region" description="Acidic residues" evidence="8">
    <location>
        <begin position="545"/>
        <end position="561"/>
    </location>
</feature>
<organism evidence="10 11">
    <name type="scientific">Psilocybe cyanescens</name>
    <dbReference type="NCBI Taxonomy" id="93625"/>
    <lineage>
        <taxon>Eukaryota</taxon>
        <taxon>Fungi</taxon>
        <taxon>Dikarya</taxon>
        <taxon>Basidiomycota</taxon>
        <taxon>Agaricomycotina</taxon>
        <taxon>Agaricomycetes</taxon>
        <taxon>Agaricomycetidae</taxon>
        <taxon>Agaricales</taxon>
        <taxon>Agaricineae</taxon>
        <taxon>Strophariaceae</taxon>
        <taxon>Psilocybe</taxon>
    </lineage>
</organism>
<evidence type="ECO:0000256" key="7">
    <source>
        <dbReference type="ARBA" id="ARBA00023306"/>
    </source>
</evidence>
<reference evidence="10 11" key="1">
    <citation type="journal article" date="2018" name="Evol. Lett.">
        <title>Horizontal gene cluster transfer increased hallucinogenic mushroom diversity.</title>
        <authorList>
            <person name="Reynolds H.T."/>
            <person name="Vijayakumar V."/>
            <person name="Gluck-Thaler E."/>
            <person name="Korotkin H.B."/>
            <person name="Matheny P.B."/>
            <person name="Slot J.C."/>
        </authorList>
    </citation>
    <scope>NUCLEOTIDE SEQUENCE [LARGE SCALE GENOMIC DNA]</scope>
    <source>
        <strain evidence="10 11">2631</strain>
    </source>
</reference>
<dbReference type="Pfam" id="PF12719">
    <property type="entry name" value="Cnd3"/>
    <property type="match status" value="1"/>
</dbReference>
<feature type="region of interest" description="Disordered" evidence="8">
    <location>
        <begin position="545"/>
        <end position="584"/>
    </location>
</feature>
<evidence type="ECO:0000313" key="11">
    <source>
        <dbReference type="Proteomes" id="UP000283269"/>
    </source>
</evidence>
<proteinExistence type="inferred from homology"/>
<evidence type="ECO:0000256" key="2">
    <source>
        <dbReference type="ARBA" id="ARBA00006533"/>
    </source>
</evidence>
<evidence type="ECO:0000256" key="5">
    <source>
        <dbReference type="ARBA" id="ARBA00022776"/>
    </source>
</evidence>
<keyword evidence="6" id="KW-0226">DNA condensation</keyword>
<dbReference type="InterPro" id="IPR011989">
    <property type="entry name" value="ARM-like"/>
</dbReference>
<dbReference type="STRING" id="93625.A0A409X9F7"/>
<dbReference type="EMBL" id="NHYD01002305">
    <property type="protein sequence ID" value="PPQ87334.1"/>
    <property type="molecule type" value="Genomic_DNA"/>
</dbReference>
<dbReference type="Proteomes" id="UP000283269">
    <property type="component" value="Unassembled WGS sequence"/>
</dbReference>
<dbReference type="FunCoup" id="A0A409X9F7">
    <property type="interactions" value="267"/>
</dbReference>
<keyword evidence="4" id="KW-0132">Cell division</keyword>
<keyword evidence="3" id="KW-0158">Chromosome</keyword>
<sequence>MAPSSKADNVLETLYESVAGIFDQTQLSLANHKKNCVALYKLHVNTVDITQPGKNGKGTKLVGEKAFQDVFIDMLSRVLVVKKGPVTADRTVKYVGSFVKFMNEKESDDDDDTPTSRFVSRLLKWLVQGFIAKNKVVRFRCIHIVSEMISHLGEIEQVHLSDIFRRCGKTDVFLCSEDAYNDLRDALIDRLNDKETLIRTHATIALSKLVGSEDPDEAGEGEQTIVQTLLDTISTDPAAEVRRAILLNTPLTPWTMDTILTRTRDVDPVTRKLVYSAVLQLKLGHPRHLSIAQREQIVKDGLGDREPAVRVAAGKLVTSWFDAVLAEEAAENEEGTWEGDDGGVMKGLVRFLGLFDVVGPGEAVAVDAVLSIFTTRPEMPDVFVFPGTYWSQLTPESATLARVFVEHCHGTKNENRLETSSLPVVTAFAFIVQEAYNSLLGVLEEIETAKLLQAGLEEEENEDLEEELAKREVIMSELLKMALKLDYGDEIGRRKVFSVVKDMLAHPQLPPGLIERCLDVLKEIIPSERDLIRVIVEIVVELREGEEDSENADEPPLDDNQSDVSQMTIKKPARKKDRQDLTPEERAQADLTDIRCLMLCIAMLERVNGTFEDNSTLEGILGDLIIPCVKRKELAMREKALVSLGLCCLIAKNMALSSFQLFLSQAQNAPAELKVQVLRIIMDLLIMYDQEFFGRSEETAKQIVDFLLQILENEESAEAQAVIVTGLCKLLLPGIITETRVLTALALVYISPATSDNQELRQCLSYFFPVYSYSSASNQNRMSSIFMPTFDLALRMHEDLEEDQDMISPYQFGLLMVDWTDAQKAAEIAIEDKQGKDTPHANLAVEILVALYDSDRTVDEQKTLCQLLGQLHIDHGLDNRSIHKLNILLSNHDEQTPFENSAVEKIFDRFKNKFTSMFDKELKEIDPREYVDDEFRDIYQRIGVDVPEEGDDGDIRSRSRNKRKARRDEEENNDEEEEEEEHEEAAEEEAEEEAEEVEGNDQVEEQEATEKADERFGSSIRFLRTFTKTSCCSEANNEEPEETQEEVESPANSPTPPPKRTRKPPARKAATKPKAAPRSRKAAVVPEDSESQGSDEENIPPPVAVATTPKKKGVKRAHTPGSGQVASPGNRKRTRVKAPLKSTASEATTDEENDSPSPSPAKLPARQTRRSKGRIVPIKERTPEASQDEDEDEADEVADTLASQTSTPTRAIAAASSDDFGGYSD</sequence>
<feature type="compositionally biased region" description="Acidic residues" evidence="8">
    <location>
        <begin position="1186"/>
        <end position="1198"/>
    </location>
</feature>
<keyword evidence="11" id="KW-1185">Reference proteome</keyword>
<keyword evidence="7" id="KW-0131">Cell cycle</keyword>
<feature type="compositionally biased region" description="Basic residues" evidence="8">
    <location>
        <begin position="1059"/>
        <end position="1081"/>
    </location>
</feature>
<dbReference type="GO" id="GO:0000796">
    <property type="term" value="C:condensin complex"/>
    <property type="evidence" value="ECO:0007669"/>
    <property type="project" value="InterPro"/>
</dbReference>
<dbReference type="GO" id="GO:0051301">
    <property type="term" value="P:cell division"/>
    <property type="evidence" value="ECO:0007669"/>
    <property type="project" value="UniProtKB-KW"/>
</dbReference>
<dbReference type="InParanoid" id="A0A409X9F7"/>
<evidence type="ECO:0000256" key="1">
    <source>
        <dbReference type="ARBA" id="ARBA00004286"/>
    </source>
</evidence>
<evidence type="ECO:0000256" key="6">
    <source>
        <dbReference type="ARBA" id="ARBA00023067"/>
    </source>
</evidence>
<evidence type="ECO:0000256" key="4">
    <source>
        <dbReference type="ARBA" id="ARBA00022618"/>
    </source>
</evidence>
<feature type="compositionally biased region" description="Basic residues" evidence="8">
    <location>
        <begin position="1109"/>
        <end position="1118"/>
    </location>
</feature>
<dbReference type="AlphaFoldDB" id="A0A409X9F7"/>
<evidence type="ECO:0000256" key="3">
    <source>
        <dbReference type="ARBA" id="ARBA00022454"/>
    </source>
</evidence>